<dbReference type="PANTHER" id="PTHR43372">
    <property type="entry name" value="FATTY-ACID AMIDE HYDROLASE"/>
    <property type="match status" value="1"/>
</dbReference>
<dbReference type="PANTHER" id="PTHR43372:SF4">
    <property type="entry name" value="FATTY-ACID AMIDE HYDROLASE 2"/>
    <property type="match status" value="1"/>
</dbReference>
<sequence>MSKSTQDASSALPRQFQSATKWLAELRDRRIGAVELLQLHLKQIEKHNPRLNLVVAQDIEGALAAARQADNKKSDLPPLHGLPMTVKDSFEATGMPTTCGFPFLADHRPTHDADAVAQLKNAGAIVFGKTNLPTGAGDHQSFNPLFGTSRNPWDTSKCVGGSSGGSAAALASGMTPLELGSDIAGSIRVPAHFCGVYGHKPSFGIVSIRGHIPPLPGGDAFVDMGVAGPLARSAEDLELALDVLVGAGDSASKAWSVAIPQSRHERLDGFRVAAWIDDGYALDDGCRAQLHDYIDALREAGARVTIGARPEIDLSEAFETFFVTLNAVIAAMSPQDMMEAVHAKAKERAEAGDPYAAIIERSVQMSHSEFVGWSRQRVKLMAAWARFFESYDVLLCPANTTTAFDHDHSHAELGQLAATMRKISAGGSERPYADQFQWSSMAAAADLPATAIPTGRFVDGLPVGLQVIGPALEDRTPIRFAQLVEKQLGGFVRPSSI</sequence>
<reference evidence="2 3" key="1">
    <citation type="submission" date="2017-03" db="EMBL/GenBank/DDBJ databases">
        <authorList>
            <person name="Safronova V.I."/>
            <person name="Sazanova A.L."/>
            <person name="Chirak E.R."/>
        </authorList>
    </citation>
    <scope>NUCLEOTIDE SEQUENCE [LARGE SCALE GENOMIC DNA]</scope>
    <source>
        <strain evidence="2 3">Opo-243</strain>
    </source>
</reference>
<evidence type="ECO:0000313" key="3">
    <source>
        <dbReference type="Proteomes" id="UP000290819"/>
    </source>
</evidence>
<dbReference type="EMBL" id="MZXW01000004">
    <property type="protein sequence ID" value="RXT54220.1"/>
    <property type="molecule type" value="Genomic_DNA"/>
</dbReference>
<dbReference type="InterPro" id="IPR036928">
    <property type="entry name" value="AS_sf"/>
</dbReference>
<dbReference type="Pfam" id="PF01425">
    <property type="entry name" value="Amidase"/>
    <property type="match status" value="1"/>
</dbReference>
<name>A0A4Q1VS10_9BRAD</name>
<dbReference type="RefSeq" id="WP_129267563.1">
    <property type="nucleotide sequence ID" value="NZ_MZXW01000004.1"/>
</dbReference>
<evidence type="ECO:0000313" key="2">
    <source>
        <dbReference type="EMBL" id="RXT54220.1"/>
    </source>
</evidence>
<dbReference type="Gene3D" id="3.90.1300.10">
    <property type="entry name" value="Amidase signature (AS) domain"/>
    <property type="match status" value="1"/>
</dbReference>
<gene>
    <name evidence="2" type="ORF">B5V03_01880</name>
</gene>
<evidence type="ECO:0000259" key="1">
    <source>
        <dbReference type="Pfam" id="PF01425"/>
    </source>
</evidence>
<feature type="domain" description="Amidase" evidence="1">
    <location>
        <begin position="35"/>
        <end position="475"/>
    </location>
</feature>
<dbReference type="InterPro" id="IPR052739">
    <property type="entry name" value="FAAH2"/>
</dbReference>
<comment type="caution">
    <text evidence="2">The sequence shown here is derived from an EMBL/GenBank/DDBJ whole genome shotgun (WGS) entry which is preliminary data.</text>
</comment>
<dbReference type="OrthoDB" id="9814821at2"/>
<dbReference type="AlphaFoldDB" id="A0A4Q1VS10"/>
<keyword evidence="3" id="KW-1185">Reference proteome</keyword>
<protein>
    <recommendedName>
        <fullName evidence="1">Amidase domain-containing protein</fullName>
    </recommendedName>
</protein>
<dbReference type="NCBIfam" id="NF004816">
    <property type="entry name" value="PRK06170.1"/>
    <property type="match status" value="1"/>
</dbReference>
<dbReference type="SUPFAM" id="SSF75304">
    <property type="entry name" value="Amidase signature (AS) enzymes"/>
    <property type="match status" value="1"/>
</dbReference>
<accession>A0A4Q1VS10</accession>
<organism evidence="2 3">
    <name type="scientific">Bradyrhizobium betae</name>
    <dbReference type="NCBI Taxonomy" id="244734"/>
    <lineage>
        <taxon>Bacteria</taxon>
        <taxon>Pseudomonadati</taxon>
        <taxon>Pseudomonadota</taxon>
        <taxon>Alphaproteobacteria</taxon>
        <taxon>Hyphomicrobiales</taxon>
        <taxon>Nitrobacteraceae</taxon>
        <taxon>Bradyrhizobium</taxon>
    </lineage>
</organism>
<dbReference type="Proteomes" id="UP000290819">
    <property type="component" value="Unassembled WGS sequence"/>
</dbReference>
<proteinExistence type="predicted"/>
<dbReference type="InterPro" id="IPR023631">
    <property type="entry name" value="Amidase_dom"/>
</dbReference>
<dbReference type="PIRSF" id="PIRSF001221">
    <property type="entry name" value="Amidase_fungi"/>
    <property type="match status" value="1"/>
</dbReference>
<dbReference type="GO" id="GO:0012505">
    <property type="term" value="C:endomembrane system"/>
    <property type="evidence" value="ECO:0007669"/>
    <property type="project" value="TreeGrafter"/>
</dbReference>